<reference evidence="2" key="1">
    <citation type="submission" date="2014-03" db="EMBL/GenBank/DDBJ databases">
        <authorList>
            <person name="Aksoy S."/>
            <person name="Warren W."/>
            <person name="Wilson R.K."/>
        </authorList>
    </citation>
    <scope>NUCLEOTIDE SEQUENCE [LARGE SCALE GENOMIC DNA]</scope>
    <source>
        <strain evidence="2">IAEA</strain>
    </source>
</reference>
<dbReference type="SUPFAM" id="SSF51735">
    <property type="entry name" value="NAD(P)-binding Rossmann-fold domains"/>
    <property type="match status" value="1"/>
</dbReference>
<name>A0A1A9WNJ9_9MUSC</name>
<organism evidence="1 2">
    <name type="scientific">Glossina brevipalpis</name>
    <dbReference type="NCBI Taxonomy" id="37001"/>
    <lineage>
        <taxon>Eukaryota</taxon>
        <taxon>Metazoa</taxon>
        <taxon>Ecdysozoa</taxon>
        <taxon>Arthropoda</taxon>
        <taxon>Hexapoda</taxon>
        <taxon>Insecta</taxon>
        <taxon>Pterygota</taxon>
        <taxon>Neoptera</taxon>
        <taxon>Endopterygota</taxon>
        <taxon>Diptera</taxon>
        <taxon>Brachycera</taxon>
        <taxon>Muscomorpha</taxon>
        <taxon>Hippoboscoidea</taxon>
        <taxon>Glossinidae</taxon>
        <taxon>Glossina</taxon>
    </lineage>
</organism>
<proteinExistence type="predicted"/>
<evidence type="ECO:0000313" key="1">
    <source>
        <dbReference type="EnsemblMetazoa" id="GBRI026186-PA"/>
    </source>
</evidence>
<dbReference type="VEuPathDB" id="VectorBase:GBRI026186"/>
<dbReference type="AlphaFoldDB" id="A0A1A9WNJ9"/>
<dbReference type="EnsemblMetazoa" id="GBRI026186-RA">
    <property type="protein sequence ID" value="GBRI026186-PA"/>
    <property type="gene ID" value="GBRI026186"/>
</dbReference>
<accession>A0A1A9WNJ9</accession>
<keyword evidence="2" id="KW-1185">Reference proteome</keyword>
<evidence type="ECO:0000313" key="2">
    <source>
        <dbReference type="Proteomes" id="UP000091820"/>
    </source>
</evidence>
<dbReference type="Proteomes" id="UP000091820">
    <property type="component" value="Unassembled WGS sequence"/>
</dbReference>
<sequence>MITSMRHLHFISLDYWKDKFVMLVMGHNKCGLPLVRGFLGLGMYVIAVSRYKGQLEYIRGLLSEHESKRFMTREIDLHSILSIQHLLKELALSVKIVHLLIILIPKISKQENKVLFEHGNESILQSVMEVDDLSAKAFISNAKRILLNDSFIWVICFNHKQANLGFAVVVWLFTEVVRCRLRGGPVRGAGDSKVCGVLAGTVVGEAGQQKTSLFPKFVSTYNGSVKSLRSSLAK</sequence>
<dbReference type="InterPro" id="IPR036291">
    <property type="entry name" value="NAD(P)-bd_dom_sf"/>
</dbReference>
<protein>
    <submittedName>
        <fullName evidence="1">Uncharacterized protein</fullName>
    </submittedName>
</protein>
<reference evidence="1" key="2">
    <citation type="submission" date="2020-05" db="UniProtKB">
        <authorList>
            <consortium name="EnsemblMetazoa"/>
        </authorList>
    </citation>
    <scope>IDENTIFICATION</scope>
    <source>
        <strain evidence="1">IAEA</strain>
    </source>
</reference>